<evidence type="ECO:0000313" key="6">
    <source>
        <dbReference type="EMBL" id="KZS13030.1"/>
    </source>
</evidence>
<accession>A0A164W7U7</accession>
<feature type="chain" id="PRO_5007854100" evidence="5">
    <location>
        <begin position="19"/>
        <end position="76"/>
    </location>
</feature>
<dbReference type="Proteomes" id="UP000076858">
    <property type="component" value="Unassembled WGS sequence"/>
</dbReference>
<feature type="non-terminal residue" evidence="6">
    <location>
        <position position="76"/>
    </location>
</feature>
<organism evidence="6 7">
    <name type="scientific">Daphnia magna</name>
    <dbReference type="NCBI Taxonomy" id="35525"/>
    <lineage>
        <taxon>Eukaryota</taxon>
        <taxon>Metazoa</taxon>
        <taxon>Ecdysozoa</taxon>
        <taxon>Arthropoda</taxon>
        <taxon>Crustacea</taxon>
        <taxon>Branchiopoda</taxon>
        <taxon>Diplostraca</taxon>
        <taxon>Cladocera</taxon>
        <taxon>Anomopoda</taxon>
        <taxon>Daphniidae</taxon>
        <taxon>Daphnia</taxon>
    </lineage>
</organism>
<protein>
    <submittedName>
        <fullName evidence="6">Uncharacterized protein</fullName>
    </submittedName>
</protein>
<keyword evidence="4" id="KW-0325">Glycoprotein</keyword>
<evidence type="ECO:0000256" key="1">
    <source>
        <dbReference type="ARBA" id="ARBA00004613"/>
    </source>
</evidence>
<comment type="subcellular location">
    <subcellularLocation>
        <location evidence="1">Secreted</location>
    </subcellularLocation>
</comment>
<keyword evidence="2" id="KW-0964">Secreted</keyword>
<dbReference type="Pfam" id="PF03098">
    <property type="entry name" value="An_peroxidase"/>
    <property type="match status" value="1"/>
</dbReference>
<dbReference type="Gene3D" id="1.10.640.10">
    <property type="entry name" value="Haem peroxidase domain superfamily, animal type"/>
    <property type="match status" value="1"/>
</dbReference>
<dbReference type="EMBL" id="LRGB01001312">
    <property type="protein sequence ID" value="KZS13030.1"/>
    <property type="molecule type" value="Genomic_DNA"/>
</dbReference>
<keyword evidence="3" id="KW-0575">Peroxidase</keyword>
<dbReference type="GO" id="GO:0005576">
    <property type="term" value="C:extracellular region"/>
    <property type="evidence" value="ECO:0007669"/>
    <property type="project" value="UniProtKB-SubCell"/>
</dbReference>
<dbReference type="STRING" id="35525.A0A164W7U7"/>
<name>A0A164W7U7_9CRUS</name>
<dbReference type="GO" id="GO:0004601">
    <property type="term" value="F:peroxidase activity"/>
    <property type="evidence" value="ECO:0007669"/>
    <property type="project" value="UniProtKB-KW"/>
</dbReference>
<evidence type="ECO:0000256" key="4">
    <source>
        <dbReference type="ARBA" id="ARBA00023180"/>
    </source>
</evidence>
<dbReference type="SUPFAM" id="SSF48113">
    <property type="entry name" value="Heme-dependent peroxidases"/>
    <property type="match status" value="1"/>
</dbReference>
<dbReference type="PANTHER" id="PTHR11475:SF4">
    <property type="entry name" value="CHORION PEROXIDASE"/>
    <property type="match status" value="1"/>
</dbReference>
<dbReference type="PROSITE" id="PS50292">
    <property type="entry name" value="PEROXIDASE_3"/>
    <property type="match status" value="1"/>
</dbReference>
<evidence type="ECO:0000313" key="7">
    <source>
        <dbReference type="Proteomes" id="UP000076858"/>
    </source>
</evidence>
<evidence type="ECO:0000256" key="2">
    <source>
        <dbReference type="ARBA" id="ARBA00022525"/>
    </source>
</evidence>
<dbReference type="AlphaFoldDB" id="A0A164W7U7"/>
<feature type="signal peptide" evidence="5">
    <location>
        <begin position="1"/>
        <end position="18"/>
    </location>
</feature>
<comment type="caution">
    <text evidence="6">The sequence shown here is derived from an EMBL/GenBank/DDBJ whole genome shotgun (WGS) entry which is preliminary data.</text>
</comment>
<dbReference type="GO" id="GO:0020037">
    <property type="term" value="F:heme binding"/>
    <property type="evidence" value="ECO:0007669"/>
    <property type="project" value="InterPro"/>
</dbReference>
<evidence type="ECO:0000256" key="3">
    <source>
        <dbReference type="ARBA" id="ARBA00022559"/>
    </source>
</evidence>
<keyword evidence="3" id="KW-0560">Oxidoreductase</keyword>
<reference evidence="6 7" key="1">
    <citation type="submission" date="2016-03" db="EMBL/GenBank/DDBJ databases">
        <title>EvidentialGene: Evidence-directed Construction of Genes on Genomes.</title>
        <authorList>
            <person name="Gilbert D.G."/>
            <person name="Choi J.-H."/>
            <person name="Mockaitis K."/>
            <person name="Colbourne J."/>
            <person name="Pfrender M."/>
        </authorList>
    </citation>
    <scope>NUCLEOTIDE SEQUENCE [LARGE SCALE GENOMIC DNA]</scope>
    <source>
        <strain evidence="6 7">Xinb3</strain>
        <tissue evidence="6">Complete organism</tissue>
    </source>
</reference>
<proteinExistence type="predicted"/>
<dbReference type="InterPro" id="IPR010255">
    <property type="entry name" value="Haem_peroxidase_sf"/>
</dbReference>
<dbReference type="PANTHER" id="PTHR11475">
    <property type="entry name" value="OXIDASE/PEROXIDASE"/>
    <property type="match status" value="1"/>
</dbReference>
<dbReference type="InterPro" id="IPR037120">
    <property type="entry name" value="Haem_peroxidase_sf_animal"/>
</dbReference>
<dbReference type="OrthoDB" id="823504at2759"/>
<gene>
    <name evidence="6" type="ORF">APZ42_021935</name>
</gene>
<dbReference type="InterPro" id="IPR019791">
    <property type="entry name" value="Haem_peroxidase_animal"/>
</dbReference>
<dbReference type="GO" id="GO:0006979">
    <property type="term" value="P:response to oxidative stress"/>
    <property type="evidence" value="ECO:0007669"/>
    <property type="project" value="InterPro"/>
</dbReference>
<keyword evidence="7" id="KW-1185">Reference proteome</keyword>
<keyword evidence="5" id="KW-0732">Signal</keyword>
<evidence type="ECO:0000256" key="5">
    <source>
        <dbReference type="SAM" id="SignalP"/>
    </source>
</evidence>
<sequence length="76" mass="8166">MAFIVLVLLALVAGSVSTAEENAFNRQAPLPAAPAACDPTYPYRSFDGTCNNLNNPRYGQANTIFQRLMGPANYAD</sequence>